<dbReference type="PANTHER" id="PTHR30273:SF2">
    <property type="entry name" value="PROTEIN FECR"/>
    <property type="match status" value="1"/>
</dbReference>
<dbReference type="OrthoDB" id="9798846at2"/>
<dbReference type="Pfam" id="PF04773">
    <property type="entry name" value="FecR"/>
    <property type="match status" value="1"/>
</dbReference>
<protein>
    <submittedName>
        <fullName evidence="5">Uncharacterized protein</fullName>
    </submittedName>
</protein>
<dbReference type="Gene3D" id="3.55.50.30">
    <property type="match status" value="1"/>
</dbReference>
<accession>A0A2N5CW83</accession>
<feature type="transmembrane region" description="Helical" evidence="1">
    <location>
        <begin position="90"/>
        <end position="111"/>
    </location>
</feature>
<dbReference type="PANTHER" id="PTHR30273">
    <property type="entry name" value="PERIPLASMIC SIGNAL SENSOR AND SIGMA FACTOR ACTIVATOR FECR-RELATED"/>
    <property type="match status" value="1"/>
</dbReference>
<reference evidence="5 6" key="1">
    <citation type="submission" date="2017-12" db="EMBL/GenBank/DDBJ databases">
        <title>The genome sequence of Caulobacter flavus CGMCC1 15093.</title>
        <authorList>
            <person name="Gao J."/>
            <person name="Mao X."/>
            <person name="Sun J."/>
        </authorList>
    </citation>
    <scope>NUCLEOTIDE SEQUENCE [LARGE SCALE GENOMIC DNA]</scope>
    <source>
        <strain evidence="5 6">CGMCC1 15093</strain>
    </source>
</reference>
<reference evidence="4 7" key="2">
    <citation type="submission" date="2018-01" db="EMBL/GenBank/DDBJ databases">
        <title>Complete genome sequence of Caulobacter flavus RHGG3.</title>
        <authorList>
            <person name="Yang E."/>
        </authorList>
    </citation>
    <scope>NUCLEOTIDE SEQUENCE [LARGE SCALE GENOMIC DNA]</scope>
    <source>
        <strain evidence="4 7">RHGG3</strain>
    </source>
</reference>
<dbReference type="InterPro" id="IPR012373">
    <property type="entry name" value="Ferrdict_sens_TM"/>
</dbReference>
<organism evidence="5 6">
    <name type="scientific">Caulobacter flavus</name>
    <dbReference type="NCBI Taxonomy" id="1679497"/>
    <lineage>
        <taxon>Bacteria</taxon>
        <taxon>Pseudomonadati</taxon>
        <taxon>Pseudomonadota</taxon>
        <taxon>Alphaproteobacteria</taxon>
        <taxon>Caulobacterales</taxon>
        <taxon>Caulobacteraceae</taxon>
        <taxon>Caulobacter</taxon>
    </lineage>
</organism>
<proteinExistence type="predicted"/>
<feature type="domain" description="FecR protein" evidence="2">
    <location>
        <begin position="142"/>
        <end position="224"/>
    </location>
</feature>
<dbReference type="EMBL" id="CP026100">
    <property type="protein sequence ID" value="AYV44940.1"/>
    <property type="molecule type" value="Genomic_DNA"/>
</dbReference>
<evidence type="ECO:0000313" key="7">
    <source>
        <dbReference type="Proteomes" id="UP000281192"/>
    </source>
</evidence>
<evidence type="ECO:0000256" key="1">
    <source>
        <dbReference type="SAM" id="Phobius"/>
    </source>
</evidence>
<dbReference type="InterPro" id="IPR006860">
    <property type="entry name" value="FecR"/>
</dbReference>
<feature type="domain" description="Protein FecR C-terminal" evidence="3">
    <location>
        <begin position="273"/>
        <end position="330"/>
    </location>
</feature>
<dbReference type="Proteomes" id="UP000234483">
    <property type="component" value="Unassembled WGS sequence"/>
</dbReference>
<dbReference type="RefSeq" id="WP_101712291.1">
    <property type="nucleotide sequence ID" value="NZ_CP026100.1"/>
</dbReference>
<dbReference type="GO" id="GO:0016989">
    <property type="term" value="F:sigma factor antagonist activity"/>
    <property type="evidence" value="ECO:0007669"/>
    <property type="project" value="TreeGrafter"/>
</dbReference>
<evidence type="ECO:0000313" key="4">
    <source>
        <dbReference type="EMBL" id="AYV44940.1"/>
    </source>
</evidence>
<dbReference type="AlphaFoldDB" id="A0A2N5CW83"/>
<dbReference type="EMBL" id="PJRQ01000012">
    <property type="protein sequence ID" value="PLR18055.1"/>
    <property type="molecule type" value="Genomic_DNA"/>
</dbReference>
<keyword evidence="1" id="KW-0812">Transmembrane</keyword>
<dbReference type="KEGG" id="cfh:C1707_00965"/>
<gene>
    <name evidence="4" type="ORF">C1707_00965</name>
    <name evidence="5" type="ORF">CFHF_06920</name>
</gene>
<evidence type="ECO:0000313" key="5">
    <source>
        <dbReference type="EMBL" id="PLR18055.1"/>
    </source>
</evidence>
<dbReference type="Proteomes" id="UP000281192">
    <property type="component" value="Chromosome"/>
</dbReference>
<dbReference type="PIRSF" id="PIRSF018266">
    <property type="entry name" value="FecR"/>
    <property type="match status" value="1"/>
</dbReference>
<keyword evidence="7" id="KW-1185">Reference proteome</keyword>
<dbReference type="Gene3D" id="2.60.120.1440">
    <property type="match status" value="1"/>
</dbReference>
<keyword evidence="1" id="KW-1133">Transmembrane helix</keyword>
<evidence type="ECO:0000259" key="3">
    <source>
        <dbReference type="Pfam" id="PF16344"/>
    </source>
</evidence>
<evidence type="ECO:0000259" key="2">
    <source>
        <dbReference type="Pfam" id="PF04773"/>
    </source>
</evidence>
<dbReference type="Pfam" id="PF16344">
    <property type="entry name" value="FecR_C"/>
    <property type="match status" value="1"/>
</dbReference>
<keyword evidence="1" id="KW-0472">Membrane</keyword>
<evidence type="ECO:0000313" key="6">
    <source>
        <dbReference type="Proteomes" id="UP000234483"/>
    </source>
</evidence>
<name>A0A2N5CW83_9CAUL</name>
<dbReference type="InterPro" id="IPR032508">
    <property type="entry name" value="FecR_C"/>
</dbReference>
<sequence>MSAYPQDLAEMALLPRDEAAALLWLNADESDPAHAAVLDAWLDEDPENRAAWLRAEAIWSGLEGGAGVAPEDEATVRVLRRRAMKASRPLSSRWMAAAAVFVVAIGAGLWLTQRPMPQPPPPVAQASAMFGEPDFVAGDQPLAVDLPDGSKASLAPGAALDLAYDHDGRAMRLVRGRAFFDVVPDRERPFTVEAGGRRITALGTRFDVRLDEGPLRVTLVEGQVSVARTVDATDGPGRPVLLKAGERLTAAQGRDVVAPADAAEASAWREISITFEDRPLSEVAAELNRHSAAKLIIEDPKVAALRVTGRFRTGDPQRFLRTLAQVLPVRGEAAGPGRYRIVRAD</sequence>